<dbReference type="SUPFAM" id="SSF103473">
    <property type="entry name" value="MFS general substrate transporter"/>
    <property type="match status" value="1"/>
</dbReference>
<name>A0ABW2PPY1_9BACL</name>
<feature type="domain" description="Major facilitator superfamily (MFS) profile" evidence="8">
    <location>
        <begin position="14"/>
        <end position="459"/>
    </location>
</feature>
<evidence type="ECO:0000256" key="6">
    <source>
        <dbReference type="ARBA" id="ARBA00023136"/>
    </source>
</evidence>
<organism evidence="9 10">
    <name type="scientific">Scopulibacillus cellulosilyticus</name>
    <dbReference type="NCBI Taxonomy" id="2665665"/>
    <lineage>
        <taxon>Bacteria</taxon>
        <taxon>Bacillati</taxon>
        <taxon>Bacillota</taxon>
        <taxon>Bacilli</taxon>
        <taxon>Bacillales</taxon>
        <taxon>Sporolactobacillaceae</taxon>
        <taxon>Scopulibacillus</taxon>
    </lineage>
</organism>
<dbReference type="Gene3D" id="1.20.1250.20">
    <property type="entry name" value="MFS general substrate transporter like domains"/>
    <property type="match status" value="1"/>
</dbReference>
<evidence type="ECO:0000313" key="9">
    <source>
        <dbReference type="EMBL" id="MFC7391474.1"/>
    </source>
</evidence>
<dbReference type="InterPro" id="IPR011701">
    <property type="entry name" value="MFS"/>
</dbReference>
<evidence type="ECO:0000256" key="7">
    <source>
        <dbReference type="SAM" id="Phobius"/>
    </source>
</evidence>
<proteinExistence type="predicted"/>
<feature type="transmembrane region" description="Helical" evidence="7">
    <location>
        <begin position="168"/>
        <end position="188"/>
    </location>
</feature>
<evidence type="ECO:0000256" key="2">
    <source>
        <dbReference type="ARBA" id="ARBA00022448"/>
    </source>
</evidence>
<keyword evidence="6 7" id="KW-0472">Membrane</keyword>
<keyword evidence="5 7" id="KW-1133">Transmembrane helix</keyword>
<feature type="transmembrane region" description="Helical" evidence="7">
    <location>
        <begin position="228"/>
        <end position="249"/>
    </location>
</feature>
<dbReference type="PRINTS" id="PR01036">
    <property type="entry name" value="TCRTETB"/>
</dbReference>
<evidence type="ECO:0000256" key="1">
    <source>
        <dbReference type="ARBA" id="ARBA00004651"/>
    </source>
</evidence>
<dbReference type="Gene3D" id="1.20.1720.10">
    <property type="entry name" value="Multidrug resistance protein D"/>
    <property type="match status" value="1"/>
</dbReference>
<dbReference type="InterPro" id="IPR036259">
    <property type="entry name" value="MFS_trans_sf"/>
</dbReference>
<accession>A0ABW2PPY1</accession>
<feature type="transmembrane region" description="Helical" evidence="7">
    <location>
        <begin position="299"/>
        <end position="319"/>
    </location>
</feature>
<keyword evidence="3" id="KW-1003">Cell membrane</keyword>
<feature type="transmembrane region" description="Helical" evidence="7">
    <location>
        <begin position="80"/>
        <end position="99"/>
    </location>
</feature>
<protein>
    <submittedName>
        <fullName evidence="9">MFS transporter</fullName>
    </submittedName>
</protein>
<reference evidence="10" key="1">
    <citation type="journal article" date="2019" name="Int. J. Syst. Evol. Microbiol.">
        <title>The Global Catalogue of Microorganisms (GCM) 10K type strain sequencing project: providing services to taxonomists for standard genome sequencing and annotation.</title>
        <authorList>
            <consortium name="The Broad Institute Genomics Platform"/>
            <consortium name="The Broad Institute Genome Sequencing Center for Infectious Disease"/>
            <person name="Wu L."/>
            <person name="Ma J."/>
        </authorList>
    </citation>
    <scope>NUCLEOTIDE SEQUENCE [LARGE SCALE GENOMIC DNA]</scope>
    <source>
        <strain evidence="10">CGMCC 1.16305</strain>
    </source>
</reference>
<sequence>MKIGLKRKINDQIVIFTAGIGLFLSTLDTGIINVALPALAQTFHSSISVISWTVTLYTLVLTGTIIIFGRLSDNVGRLKVYSLGLIVFLLASILCSLSHSPGQLILFRAIQGIGAAMLQATAAAIITTTIPKERIGSALGTLGMLIAAGPVLGPSLGGLLISIGSWRWIFLINVPISVIGLSGCVLIRKKVKELRNNFKLDLIGNILLSVSILFILWGLSIWPIKGLLSFYTVIPFVVFIILFTAFIIWEIHTRHPIIDLRLFRCGSLSASILAVLIFGGATSLGFIVPPYFLEHVKHLLPWQTGIVNLSAPMALVIFSKVSGQLIKKVQTTHLMITGILIMASAYGTLGGMEVNWSPFLISGILFIYGIGAGLFQPPNTAAIMGAVPYEIQGTIGAVQRMVQNLGIALYTVIATALIQGHSHNGINDLMNGYQGAWIFAAITLVLSLLTFVFVFIRCQVKSI</sequence>
<feature type="transmembrane region" description="Helical" evidence="7">
    <location>
        <begin position="138"/>
        <end position="162"/>
    </location>
</feature>
<dbReference type="InterPro" id="IPR020846">
    <property type="entry name" value="MFS_dom"/>
</dbReference>
<dbReference type="CDD" id="cd17321">
    <property type="entry name" value="MFS_MMR_MDR_like"/>
    <property type="match status" value="1"/>
</dbReference>
<dbReference type="EMBL" id="JBHTCO010000001">
    <property type="protein sequence ID" value="MFC7391474.1"/>
    <property type="molecule type" value="Genomic_DNA"/>
</dbReference>
<dbReference type="Proteomes" id="UP001596505">
    <property type="component" value="Unassembled WGS sequence"/>
</dbReference>
<keyword evidence="2" id="KW-0813">Transport</keyword>
<keyword evidence="4 7" id="KW-0812">Transmembrane</keyword>
<evidence type="ECO:0000259" key="8">
    <source>
        <dbReference type="PROSITE" id="PS50850"/>
    </source>
</evidence>
<feature type="transmembrane region" description="Helical" evidence="7">
    <location>
        <begin position="355"/>
        <end position="375"/>
    </location>
</feature>
<evidence type="ECO:0000256" key="4">
    <source>
        <dbReference type="ARBA" id="ARBA00022692"/>
    </source>
</evidence>
<gene>
    <name evidence="9" type="ORF">ACFQRG_00420</name>
</gene>
<keyword evidence="10" id="KW-1185">Reference proteome</keyword>
<dbReference type="PANTHER" id="PTHR42718">
    <property type="entry name" value="MAJOR FACILITATOR SUPERFAMILY MULTIDRUG TRANSPORTER MFSC"/>
    <property type="match status" value="1"/>
</dbReference>
<feature type="transmembrane region" description="Helical" evidence="7">
    <location>
        <begin position="12"/>
        <end position="35"/>
    </location>
</feature>
<feature type="transmembrane region" description="Helical" evidence="7">
    <location>
        <begin position="434"/>
        <end position="456"/>
    </location>
</feature>
<feature type="transmembrane region" description="Helical" evidence="7">
    <location>
        <begin position="200"/>
        <end position="222"/>
    </location>
</feature>
<evidence type="ECO:0000256" key="3">
    <source>
        <dbReference type="ARBA" id="ARBA00022475"/>
    </source>
</evidence>
<feature type="transmembrane region" description="Helical" evidence="7">
    <location>
        <begin position="270"/>
        <end position="293"/>
    </location>
</feature>
<dbReference type="PROSITE" id="PS50850">
    <property type="entry name" value="MFS"/>
    <property type="match status" value="1"/>
</dbReference>
<feature type="transmembrane region" description="Helical" evidence="7">
    <location>
        <begin position="331"/>
        <end position="349"/>
    </location>
</feature>
<dbReference type="RefSeq" id="WP_380962504.1">
    <property type="nucleotide sequence ID" value="NZ_JBHTCO010000001.1"/>
</dbReference>
<feature type="transmembrane region" description="Helical" evidence="7">
    <location>
        <begin position="105"/>
        <end position="126"/>
    </location>
</feature>
<evidence type="ECO:0000313" key="10">
    <source>
        <dbReference type="Proteomes" id="UP001596505"/>
    </source>
</evidence>
<feature type="transmembrane region" description="Helical" evidence="7">
    <location>
        <begin position="47"/>
        <end position="68"/>
    </location>
</feature>
<feature type="transmembrane region" description="Helical" evidence="7">
    <location>
        <begin position="405"/>
        <end position="422"/>
    </location>
</feature>
<evidence type="ECO:0000256" key="5">
    <source>
        <dbReference type="ARBA" id="ARBA00022989"/>
    </source>
</evidence>
<comment type="subcellular location">
    <subcellularLocation>
        <location evidence="1">Cell membrane</location>
        <topology evidence="1">Multi-pass membrane protein</topology>
    </subcellularLocation>
</comment>
<dbReference type="PANTHER" id="PTHR42718:SF46">
    <property type="entry name" value="BLR6921 PROTEIN"/>
    <property type="match status" value="1"/>
</dbReference>
<dbReference type="Pfam" id="PF07690">
    <property type="entry name" value="MFS_1"/>
    <property type="match status" value="1"/>
</dbReference>
<comment type="caution">
    <text evidence="9">The sequence shown here is derived from an EMBL/GenBank/DDBJ whole genome shotgun (WGS) entry which is preliminary data.</text>
</comment>